<feature type="transmembrane region" description="Helical" evidence="6">
    <location>
        <begin position="85"/>
        <end position="106"/>
    </location>
</feature>
<dbReference type="GO" id="GO:0008521">
    <property type="term" value="F:acetyl-CoA transmembrane transporter activity"/>
    <property type="evidence" value="ECO:0007669"/>
    <property type="project" value="InterPro"/>
</dbReference>
<evidence type="ECO:0000256" key="1">
    <source>
        <dbReference type="ARBA" id="ARBA00004141"/>
    </source>
</evidence>
<dbReference type="Gene3D" id="1.20.1250.20">
    <property type="entry name" value="MFS general substrate transporter like domains"/>
    <property type="match status" value="1"/>
</dbReference>
<dbReference type="RefSeq" id="WP_015161416.1">
    <property type="nucleotide sequence ID" value="NC_019697.1"/>
</dbReference>
<name>K9ULL7_CHAP6</name>
<dbReference type="AlphaFoldDB" id="K9ULL7"/>
<dbReference type="NCBIfam" id="TIGR00901">
    <property type="entry name" value="2A0125"/>
    <property type="match status" value="1"/>
</dbReference>
<dbReference type="PATRIC" id="fig|1173020.3.peg.5011"/>
<evidence type="ECO:0000256" key="3">
    <source>
        <dbReference type="ARBA" id="ARBA00022692"/>
    </source>
</evidence>
<keyword evidence="4 6" id="KW-1133">Transmembrane helix</keyword>
<dbReference type="EMBL" id="CP003600">
    <property type="protein sequence ID" value="AFY95311.1"/>
    <property type="molecule type" value="Genomic_DNA"/>
</dbReference>
<evidence type="ECO:0000256" key="2">
    <source>
        <dbReference type="ARBA" id="ARBA00022448"/>
    </source>
</evidence>
<keyword evidence="5 6" id="KW-0472">Membrane</keyword>
<dbReference type="eggNOG" id="COG2814">
    <property type="taxonomic scope" value="Bacteria"/>
</dbReference>
<accession>K9ULL7</accession>
<evidence type="ECO:0000256" key="5">
    <source>
        <dbReference type="ARBA" id="ARBA00023136"/>
    </source>
</evidence>
<evidence type="ECO:0000313" key="8">
    <source>
        <dbReference type="Proteomes" id="UP000010366"/>
    </source>
</evidence>
<feature type="transmembrane region" description="Helical" evidence="6">
    <location>
        <begin position="151"/>
        <end position="176"/>
    </location>
</feature>
<dbReference type="PANTHER" id="PTHR12778">
    <property type="entry name" value="SOLUTE CARRIER FAMILY 33 ACETYL-COA TRANSPORTER -RELATED"/>
    <property type="match status" value="1"/>
</dbReference>
<feature type="transmembrane region" description="Helical" evidence="6">
    <location>
        <begin position="330"/>
        <end position="356"/>
    </location>
</feature>
<dbReference type="GO" id="GO:0016020">
    <property type="term" value="C:membrane"/>
    <property type="evidence" value="ECO:0007669"/>
    <property type="project" value="UniProtKB-SubCell"/>
</dbReference>
<feature type="transmembrane region" description="Helical" evidence="6">
    <location>
        <begin position="279"/>
        <end position="298"/>
    </location>
</feature>
<gene>
    <name evidence="7" type="ORF">Cha6605_4376</name>
</gene>
<dbReference type="KEGG" id="cmp:Cha6605_4376"/>
<feature type="transmembrane region" description="Helical" evidence="6">
    <location>
        <begin position="182"/>
        <end position="205"/>
    </location>
</feature>
<dbReference type="InterPro" id="IPR004752">
    <property type="entry name" value="AmpG_permease/AT-1"/>
</dbReference>
<evidence type="ECO:0000256" key="4">
    <source>
        <dbReference type="ARBA" id="ARBA00022989"/>
    </source>
</evidence>
<feature type="transmembrane region" description="Helical" evidence="6">
    <location>
        <begin position="406"/>
        <end position="426"/>
    </location>
</feature>
<feature type="transmembrane region" description="Helical" evidence="6">
    <location>
        <begin position="305"/>
        <end position="324"/>
    </location>
</feature>
<feature type="transmembrane region" description="Helical" evidence="6">
    <location>
        <begin position="237"/>
        <end position="259"/>
    </location>
</feature>
<dbReference type="SUPFAM" id="SSF103473">
    <property type="entry name" value="MFS general substrate transporter"/>
    <property type="match status" value="1"/>
</dbReference>
<keyword evidence="2" id="KW-0813">Transport</keyword>
<dbReference type="Proteomes" id="UP000010366">
    <property type="component" value="Chromosome"/>
</dbReference>
<proteinExistence type="predicted"/>
<reference evidence="7 8" key="1">
    <citation type="submission" date="2012-05" db="EMBL/GenBank/DDBJ databases">
        <title>Finished chromosome of genome of Chamaesiphon sp. PCC 6605.</title>
        <authorList>
            <consortium name="US DOE Joint Genome Institute"/>
            <person name="Gugger M."/>
            <person name="Coursin T."/>
            <person name="Rippka R."/>
            <person name="Tandeau De Marsac N."/>
            <person name="Huntemann M."/>
            <person name="Wei C.-L."/>
            <person name="Han J."/>
            <person name="Detter J.C."/>
            <person name="Han C."/>
            <person name="Tapia R."/>
            <person name="Chen A."/>
            <person name="Kyrpides N."/>
            <person name="Mavromatis K."/>
            <person name="Markowitz V."/>
            <person name="Szeto E."/>
            <person name="Ivanova N."/>
            <person name="Pagani I."/>
            <person name="Pati A."/>
            <person name="Goodwin L."/>
            <person name="Nordberg H.P."/>
            <person name="Cantor M.N."/>
            <person name="Hua S.X."/>
            <person name="Woyke T."/>
            <person name="Kerfeld C.A."/>
        </authorList>
    </citation>
    <scope>NUCLEOTIDE SEQUENCE [LARGE SCALE GENOMIC DNA]</scope>
    <source>
        <strain evidence="8">ATCC 27169 / PCC 6605</strain>
    </source>
</reference>
<sequence>MKSISSYLAVFNSRKMVAILLLGFASGLPYALADDAFRAWLTKTGFDVKTIGWLSLVGLPYSLKFLWSPLIDYLRLPLLGRRRGWILAAQIGLIVTIMFLASQMGVIAGLDAAGKNNALQLVSITAVAMAFLSATQDIAVDAYRTDVVSTLEVGAGASVALLGYRVALLLTGWIAFVLADRIGWASVYGVMAIFLGIGIVGSFIAPNEKAHVTPKNIGEAVVQPFLEFFRRLGTQQAILVLIFIVVFRLGDAMVAKMAVPFLGAKGLTFSDTDIGNIRQGMGLIATIVGTLAGGSFLSKLGINRSLWIFGGLQAASNLAYYALALSGKNLSAMVVAINVENFCSGLAVAGFVGYLMSLCNPEFSATQFALLSSLMAVGRDLIAGPAAGELATKLGVGTDVAGLTGWGGFFLVTLAIALPGMVMLLFMAPWNTNSPEDAISRQDK</sequence>
<evidence type="ECO:0000256" key="6">
    <source>
        <dbReference type="SAM" id="Phobius"/>
    </source>
</evidence>
<dbReference type="PANTHER" id="PTHR12778:SF10">
    <property type="entry name" value="MAJOR FACILITATOR SUPERFAMILY DOMAIN-CONTAINING PROTEIN 3"/>
    <property type="match status" value="1"/>
</dbReference>
<keyword evidence="3 6" id="KW-0812">Transmembrane</keyword>
<feature type="transmembrane region" description="Helical" evidence="6">
    <location>
        <begin position="118"/>
        <end position="139"/>
    </location>
</feature>
<dbReference type="GO" id="GO:0035348">
    <property type="term" value="P:acetyl-CoA transmembrane transport"/>
    <property type="evidence" value="ECO:0007669"/>
    <property type="project" value="InterPro"/>
</dbReference>
<dbReference type="HOGENOM" id="CLU_029352_1_2_3"/>
<dbReference type="OrthoDB" id="9787815at2"/>
<evidence type="ECO:0000313" key="7">
    <source>
        <dbReference type="EMBL" id="AFY95311.1"/>
    </source>
</evidence>
<feature type="transmembrane region" description="Helical" evidence="6">
    <location>
        <begin position="52"/>
        <end position="73"/>
    </location>
</feature>
<keyword evidence="8" id="KW-1185">Reference proteome</keyword>
<dbReference type="InterPro" id="IPR036259">
    <property type="entry name" value="MFS_trans_sf"/>
</dbReference>
<dbReference type="InterPro" id="IPR024371">
    <property type="entry name" value="AcetylCoA_trans_1-like"/>
</dbReference>
<comment type="subcellular location">
    <subcellularLocation>
        <location evidence="1">Membrane</location>
        <topology evidence="1">Multi-pass membrane protein</topology>
    </subcellularLocation>
</comment>
<protein>
    <submittedName>
        <fullName evidence="7">Major Facilitator Superfamily transporter</fullName>
    </submittedName>
</protein>
<organism evidence="7 8">
    <name type="scientific">Chamaesiphon minutus (strain ATCC 27169 / PCC 6605)</name>
    <dbReference type="NCBI Taxonomy" id="1173020"/>
    <lineage>
        <taxon>Bacteria</taxon>
        <taxon>Bacillati</taxon>
        <taxon>Cyanobacteriota</taxon>
        <taxon>Cyanophyceae</taxon>
        <taxon>Gomontiellales</taxon>
        <taxon>Chamaesiphonaceae</taxon>
        <taxon>Chamaesiphon</taxon>
    </lineage>
</organism>
<dbReference type="Pfam" id="PF13000">
    <property type="entry name" value="Acatn"/>
    <property type="match status" value="1"/>
</dbReference>